<proteinExistence type="predicted"/>
<evidence type="ECO:0000313" key="2">
    <source>
        <dbReference type="Proteomes" id="UP000044377"/>
    </source>
</evidence>
<keyword evidence="2" id="KW-1185">Reference proteome</keyword>
<organism evidence="1 2">
    <name type="scientific">Brenneria goodwinii</name>
    <dbReference type="NCBI Taxonomy" id="1109412"/>
    <lineage>
        <taxon>Bacteria</taxon>
        <taxon>Pseudomonadati</taxon>
        <taxon>Pseudomonadota</taxon>
        <taxon>Gammaproteobacteria</taxon>
        <taxon>Enterobacterales</taxon>
        <taxon>Pectobacteriaceae</taxon>
        <taxon>Brenneria</taxon>
    </lineage>
</organism>
<dbReference type="Proteomes" id="UP000044377">
    <property type="component" value="Unassembled WGS sequence"/>
</dbReference>
<reference evidence="2" key="1">
    <citation type="submission" date="2015-01" db="EMBL/GenBank/DDBJ databases">
        <authorList>
            <person name="Paterson Steve"/>
        </authorList>
    </citation>
    <scope>NUCLEOTIDE SEQUENCE [LARGE SCALE GENOMIC DNA]</scope>
    <source>
        <strain evidence="2">OBR1</strain>
    </source>
</reference>
<name>A0A0G4JP27_9GAMM</name>
<dbReference type="EMBL" id="CGIG01000001">
    <property type="protein sequence ID" value="CPR13672.1"/>
    <property type="molecule type" value="Genomic_DNA"/>
</dbReference>
<gene>
    <name evidence="1" type="ORF">BN1221_00068c</name>
</gene>
<protein>
    <submittedName>
        <fullName evidence="1">Uncharacterized protein</fullName>
    </submittedName>
</protein>
<evidence type="ECO:0000313" key="1">
    <source>
        <dbReference type="EMBL" id="CPR13672.1"/>
    </source>
</evidence>
<accession>A0A0G4JP27</accession>
<sequence>MPRCRWPGQRFMLQITTALTVGHGDYLADGRFNQPNPLGR</sequence>
<dbReference type="AlphaFoldDB" id="A0A0G4JP27"/>